<gene>
    <name evidence="8" type="ORF">IQ241_20585</name>
</gene>
<evidence type="ECO:0000256" key="5">
    <source>
        <dbReference type="ARBA" id="ARBA00049117"/>
    </source>
</evidence>
<dbReference type="EMBL" id="JADEXG010000063">
    <property type="protein sequence ID" value="MBE9079660.1"/>
    <property type="molecule type" value="Genomic_DNA"/>
</dbReference>
<evidence type="ECO:0000256" key="4">
    <source>
        <dbReference type="ARBA" id="ARBA00034320"/>
    </source>
</evidence>
<keyword evidence="9" id="KW-1185">Reference proteome</keyword>
<dbReference type="InterPro" id="IPR036627">
    <property type="entry name" value="CobW-likC_sf"/>
</dbReference>
<dbReference type="PANTHER" id="PTHR13748">
    <property type="entry name" value="COBW-RELATED"/>
    <property type="match status" value="1"/>
</dbReference>
<dbReference type="GO" id="GO:0016787">
    <property type="term" value="F:hydrolase activity"/>
    <property type="evidence" value="ECO:0007669"/>
    <property type="project" value="UniProtKB-KW"/>
</dbReference>
<dbReference type="InterPro" id="IPR027417">
    <property type="entry name" value="P-loop_NTPase"/>
</dbReference>
<dbReference type="PANTHER" id="PTHR13748:SF59">
    <property type="entry name" value="COBW C-TERMINAL DOMAIN-CONTAINING PROTEIN"/>
    <property type="match status" value="1"/>
</dbReference>
<dbReference type="SMART" id="SM00833">
    <property type="entry name" value="CobW_C"/>
    <property type="match status" value="1"/>
</dbReference>
<evidence type="ECO:0000256" key="3">
    <source>
        <dbReference type="ARBA" id="ARBA00023186"/>
    </source>
</evidence>
<dbReference type="RefSeq" id="WP_193910836.1">
    <property type="nucleotide sequence ID" value="NZ_JADEXG010000063.1"/>
</dbReference>
<feature type="region of interest" description="Disordered" evidence="6">
    <location>
        <begin position="222"/>
        <end position="254"/>
    </location>
</feature>
<sequence length="359" mass="39730">MTHTPLSLPKRGMPVTVITGFLGSGKTTLLNHILSNNQALKVAVLVNEFGDIDIDSQLLVSVDQDMVQLSNGCICCTINDGLVEAVYDVLERGDNIDYLVIETTGVADPLPIVLTFLGTELRDLTRLDSVITLVDASAFAPDLFDSEVAFKQITYGDVILLNKTDLVAPEVVDKLEHQIQTLKEGARIIRSQKASAPLPLLLDVGFNDPMAYENMVALESSAPHHDHSGHDHHKPHGHSSDDHHDHGHHHHSHHLANDGFVSVSYRSDRPFALRQFERFLENLPADVFRAKGLLWFSESPNKHIFQLSGQRCTLDVEPWHSASPGNQIVFIGRHLDADALRQRLATCQAAEVEERLVGQ</sequence>
<reference evidence="8" key="1">
    <citation type="submission" date="2020-10" db="EMBL/GenBank/DDBJ databases">
        <authorList>
            <person name="Castelo-Branco R."/>
            <person name="Eusebio N."/>
            <person name="Adriana R."/>
            <person name="Vieira A."/>
            <person name="Brugerolle De Fraissinette N."/>
            <person name="Rezende De Castro R."/>
            <person name="Schneider M.P."/>
            <person name="Vasconcelos V."/>
            <person name="Leao P.N."/>
        </authorList>
    </citation>
    <scope>NUCLEOTIDE SEQUENCE</scope>
    <source>
        <strain evidence="8">LEGE 07310</strain>
    </source>
</reference>
<keyword evidence="1" id="KW-0547">Nucleotide-binding</keyword>
<evidence type="ECO:0000313" key="8">
    <source>
        <dbReference type="EMBL" id="MBE9079660.1"/>
    </source>
</evidence>
<evidence type="ECO:0000259" key="7">
    <source>
        <dbReference type="SMART" id="SM00833"/>
    </source>
</evidence>
<comment type="catalytic activity">
    <reaction evidence="5">
        <text>GTP + H2O = GDP + phosphate + H(+)</text>
        <dbReference type="Rhea" id="RHEA:19669"/>
        <dbReference type="ChEBI" id="CHEBI:15377"/>
        <dbReference type="ChEBI" id="CHEBI:15378"/>
        <dbReference type="ChEBI" id="CHEBI:37565"/>
        <dbReference type="ChEBI" id="CHEBI:43474"/>
        <dbReference type="ChEBI" id="CHEBI:58189"/>
    </reaction>
    <physiologicalReaction direction="left-to-right" evidence="5">
        <dbReference type="Rhea" id="RHEA:19670"/>
    </physiologicalReaction>
</comment>
<dbReference type="InterPro" id="IPR051316">
    <property type="entry name" value="Zinc-reg_GTPase_activator"/>
</dbReference>
<keyword evidence="3" id="KW-0143">Chaperone</keyword>
<comment type="caution">
    <text evidence="8">The sequence shown here is derived from an EMBL/GenBank/DDBJ whole genome shotgun (WGS) entry which is preliminary data.</text>
</comment>
<evidence type="ECO:0000256" key="6">
    <source>
        <dbReference type="SAM" id="MobiDB-lite"/>
    </source>
</evidence>
<proteinExistence type="inferred from homology"/>
<protein>
    <submittedName>
        <fullName evidence="8">GTP-binding protein</fullName>
    </submittedName>
</protein>
<evidence type="ECO:0000313" key="9">
    <source>
        <dbReference type="Proteomes" id="UP000636505"/>
    </source>
</evidence>
<organism evidence="8 9">
    <name type="scientific">Vasconcelosia minhoensis LEGE 07310</name>
    <dbReference type="NCBI Taxonomy" id="915328"/>
    <lineage>
        <taxon>Bacteria</taxon>
        <taxon>Bacillati</taxon>
        <taxon>Cyanobacteriota</taxon>
        <taxon>Cyanophyceae</taxon>
        <taxon>Nodosilineales</taxon>
        <taxon>Cymatolegaceae</taxon>
        <taxon>Vasconcelosia</taxon>
        <taxon>Vasconcelosia minhoensis</taxon>
    </lineage>
</organism>
<dbReference type="AlphaFoldDB" id="A0A8J7AB56"/>
<dbReference type="Proteomes" id="UP000636505">
    <property type="component" value="Unassembled WGS sequence"/>
</dbReference>
<dbReference type="InterPro" id="IPR011629">
    <property type="entry name" value="CobW-like_C"/>
</dbReference>
<keyword evidence="2" id="KW-0378">Hydrolase</keyword>
<dbReference type="SUPFAM" id="SSF52540">
    <property type="entry name" value="P-loop containing nucleoside triphosphate hydrolases"/>
    <property type="match status" value="1"/>
</dbReference>
<dbReference type="Gene3D" id="3.30.1220.10">
    <property type="entry name" value="CobW-like, C-terminal domain"/>
    <property type="match status" value="1"/>
</dbReference>
<dbReference type="Pfam" id="PF02492">
    <property type="entry name" value="cobW"/>
    <property type="match status" value="1"/>
</dbReference>
<dbReference type="InterPro" id="IPR003495">
    <property type="entry name" value="CobW/HypB/UreG_nucleotide-bd"/>
</dbReference>
<evidence type="ECO:0000256" key="2">
    <source>
        <dbReference type="ARBA" id="ARBA00022801"/>
    </source>
</evidence>
<dbReference type="GO" id="GO:0000166">
    <property type="term" value="F:nucleotide binding"/>
    <property type="evidence" value="ECO:0007669"/>
    <property type="project" value="UniProtKB-KW"/>
</dbReference>
<comment type="similarity">
    <text evidence="4">Belongs to the SIMIBI class G3E GTPase family. ZNG1 subfamily.</text>
</comment>
<dbReference type="SUPFAM" id="SSF90002">
    <property type="entry name" value="Hypothetical protein YjiA, C-terminal domain"/>
    <property type="match status" value="1"/>
</dbReference>
<name>A0A8J7AB56_9CYAN</name>
<dbReference type="Gene3D" id="3.40.50.300">
    <property type="entry name" value="P-loop containing nucleotide triphosphate hydrolases"/>
    <property type="match status" value="1"/>
</dbReference>
<accession>A0A8J7AB56</accession>
<feature type="domain" description="CobW C-terminal" evidence="7">
    <location>
        <begin position="260"/>
        <end position="348"/>
    </location>
</feature>
<dbReference type="CDD" id="cd03112">
    <property type="entry name" value="CobW-like"/>
    <property type="match status" value="1"/>
</dbReference>
<evidence type="ECO:0000256" key="1">
    <source>
        <dbReference type="ARBA" id="ARBA00022741"/>
    </source>
</evidence>
<dbReference type="Pfam" id="PF07683">
    <property type="entry name" value="CobW_C"/>
    <property type="match status" value="1"/>
</dbReference>